<keyword evidence="11" id="KW-1185">Reference proteome</keyword>
<feature type="transmembrane region" description="Helical" evidence="7">
    <location>
        <begin position="44"/>
        <end position="63"/>
    </location>
</feature>
<dbReference type="InterPro" id="IPR010020">
    <property type="entry name" value="Integral_membrane_YCCS_YHJK"/>
</dbReference>
<evidence type="ECO:0000256" key="3">
    <source>
        <dbReference type="ARBA" id="ARBA00022692"/>
    </source>
</evidence>
<evidence type="ECO:0000256" key="1">
    <source>
        <dbReference type="ARBA" id="ARBA00004651"/>
    </source>
</evidence>
<comment type="subcellular location">
    <subcellularLocation>
        <location evidence="1">Cell membrane</location>
        <topology evidence="1">Multi-pass membrane protein</topology>
    </subcellularLocation>
</comment>
<evidence type="ECO:0000256" key="5">
    <source>
        <dbReference type="ARBA" id="ARBA00023136"/>
    </source>
</evidence>
<dbReference type="GO" id="GO:0005886">
    <property type="term" value="C:plasma membrane"/>
    <property type="evidence" value="ECO:0007669"/>
    <property type="project" value="UniProtKB-SubCell"/>
</dbReference>
<comment type="similarity">
    <text evidence="6">Belongs to the YccS/YhfK family.</text>
</comment>
<feature type="transmembrane region" description="Helical" evidence="7">
    <location>
        <begin position="521"/>
        <end position="543"/>
    </location>
</feature>
<keyword evidence="5 7" id="KW-0472">Membrane</keyword>
<evidence type="ECO:0000256" key="7">
    <source>
        <dbReference type="SAM" id="Phobius"/>
    </source>
</evidence>
<dbReference type="OrthoDB" id="8670769at2"/>
<dbReference type="Pfam" id="PF12805">
    <property type="entry name" value="FUSC-like"/>
    <property type="match status" value="1"/>
</dbReference>
<dbReference type="InterPro" id="IPR010019">
    <property type="entry name" value="Integral_membrane_YccS"/>
</dbReference>
<evidence type="ECO:0000256" key="2">
    <source>
        <dbReference type="ARBA" id="ARBA00022475"/>
    </source>
</evidence>
<accession>A0A0B4XRV2</accession>
<dbReference type="InterPro" id="IPR049453">
    <property type="entry name" value="Memb_transporter_dom"/>
</dbReference>
<dbReference type="RefSeq" id="WP_008733532.1">
    <property type="nucleotide sequence ID" value="NZ_CP004387.1"/>
</dbReference>
<keyword evidence="2" id="KW-1003">Cell membrane</keyword>
<dbReference type="PANTHER" id="PTHR30509:SF8">
    <property type="entry name" value="INNER MEMBRANE PROTEIN YCCS"/>
    <property type="match status" value="1"/>
</dbReference>
<dbReference type="SUPFAM" id="SSF81340">
    <property type="entry name" value="Clc chloride channel"/>
    <property type="match status" value="1"/>
</dbReference>
<evidence type="ECO:0000256" key="4">
    <source>
        <dbReference type="ARBA" id="ARBA00022989"/>
    </source>
</evidence>
<evidence type="ECO:0000259" key="9">
    <source>
        <dbReference type="Pfam" id="PF13515"/>
    </source>
</evidence>
<sequence>MPAAATLLSPLRHAFGRLWGQEAFGDSLRILLALSGALLWSHFTARPDWLIPLFLGVIASALAETDDNWRGRLRALLVTLLCFAVASLTVEILFPWPVPFVLALSLASFVLVMLGALGGRYASIGSATLILSIYSMIGVDQRNGVTLALWQEPLRLLAGAAWYGLLSVLWQALFTQQAVQQVLSRVFIELGEYLKLKSRLFEPLTQLDVESHRLALAQQNRRVVEAMNDARDVILHRLARRRAGQRVNRYLKLYFLAQDIHERASSSHYPYHRLAEAFFHSDVMFRFQRVLRQQGSACKALGRALRQRQPFDYGAMPNPAFDDLRTSMAWLTTQSDPARRGLLRLLGALMDNLTYLEDLLTRAGRPDALVAEHDSTLLDHSPRTAREITARLRSHLTPASSVFRHAVRLALALPAGYGLMHALHAEQGYWILLTTLFVCQPSFGATRRRLGQRVTGTLLGLALGWALFDLFPSPQWQALFAVVAGVLFFATRHRRYRVATAAITLLVLFCFNQVGDGYALFWPRLMDTLLGCALAGAAVLLVLPDWQGRRLDRLQATILASHGRYLRQIMHQYDTGKRDDLNYRIARREAHNADAALAAMLANMREEPDGLRGDVESGLRFLALSHALLNYLSALGAHRDLLQAHASDALIDDAVETMADWLDAMAQALMQSQPVPAGGQRMEELAQALEAIPEELDEGHRRVQSQLALICRQVMALHDSLQPAS</sequence>
<evidence type="ECO:0000313" key="10">
    <source>
        <dbReference type="EMBL" id="AJD49485.1"/>
    </source>
</evidence>
<feature type="domain" description="Integral membrane protein YccS N-terminal" evidence="8">
    <location>
        <begin position="76"/>
        <end position="359"/>
    </location>
</feature>
<dbReference type="PANTHER" id="PTHR30509">
    <property type="entry name" value="P-HYDROXYBENZOIC ACID EFFLUX PUMP SUBUNIT-RELATED"/>
    <property type="match status" value="1"/>
</dbReference>
<dbReference type="STRING" id="391936.S7S_15365"/>
<proteinExistence type="inferred from homology"/>
<evidence type="ECO:0000259" key="8">
    <source>
        <dbReference type="Pfam" id="PF12805"/>
    </source>
</evidence>
<keyword evidence="3 7" id="KW-0812">Transmembrane</keyword>
<feature type="transmembrane region" description="Helical" evidence="7">
    <location>
        <begin position="75"/>
        <end position="94"/>
    </location>
</feature>
<dbReference type="NCBIfam" id="TIGR01666">
    <property type="entry name" value="YCCS"/>
    <property type="match status" value="1"/>
</dbReference>
<feature type="transmembrane region" description="Helical" evidence="7">
    <location>
        <begin position="450"/>
        <end position="468"/>
    </location>
</feature>
<name>A0A0B4XRV2_9GAMM</name>
<dbReference type="InterPro" id="IPR032692">
    <property type="entry name" value="YccS_N"/>
</dbReference>
<feature type="transmembrane region" description="Helical" evidence="7">
    <location>
        <begin position="498"/>
        <end position="515"/>
    </location>
</feature>
<evidence type="ECO:0000313" key="11">
    <source>
        <dbReference type="Proteomes" id="UP000006764"/>
    </source>
</evidence>
<dbReference type="EMBL" id="CP004387">
    <property type="protein sequence ID" value="AJD49485.1"/>
    <property type="molecule type" value="Genomic_DNA"/>
</dbReference>
<evidence type="ECO:0000256" key="6">
    <source>
        <dbReference type="ARBA" id="ARBA00043993"/>
    </source>
</evidence>
<protein>
    <submittedName>
        <fullName evidence="10">Putative transporter-like membrane protein</fullName>
    </submittedName>
</protein>
<keyword evidence="4 7" id="KW-1133">Transmembrane helix</keyword>
<dbReference type="AlphaFoldDB" id="A0A0B4XRV2"/>
<dbReference type="HOGENOM" id="CLU_013315_1_0_6"/>
<dbReference type="InterPro" id="IPR014743">
    <property type="entry name" value="Cl-channel_core"/>
</dbReference>
<dbReference type="Pfam" id="PF13515">
    <property type="entry name" value="FUSC_2"/>
    <property type="match status" value="1"/>
</dbReference>
<feature type="transmembrane region" description="Helical" evidence="7">
    <location>
        <begin position="474"/>
        <end position="491"/>
    </location>
</feature>
<feature type="transmembrane region" description="Helical" evidence="7">
    <location>
        <begin position="100"/>
        <end position="117"/>
    </location>
</feature>
<reference evidence="10 11" key="1">
    <citation type="journal article" date="2012" name="J. Bacteriol.">
        <title>Genome sequence of an alkane-degrading bacterium, Alcanivorax pacificus type strain W11-5, isolated from deep sea sediment.</title>
        <authorList>
            <person name="Lai Q."/>
            <person name="Shao Z."/>
        </authorList>
    </citation>
    <scope>NUCLEOTIDE SEQUENCE [LARGE SCALE GENOMIC DNA]</scope>
    <source>
        <strain evidence="10 11">W11-5</strain>
    </source>
</reference>
<dbReference type="KEGG" id="apac:S7S_15365"/>
<organism evidence="10 11">
    <name type="scientific">Isoalcanivorax pacificus W11-5</name>
    <dbReference type="NCBI Taxonomy" id="391936"/>
    <lineage>
        <taxon>Bacteria</taxon>
        <taxon>Pseudomonadati</taxon>
        <taxon>Pseudomonadota</taxon>
        <taxon>Gammaproteobacteria</taxon>
        <taxon>Oceanospirillales</taxon>
        <taxon>Alcanivoracaceae</taxon>
        <taxon>Isoalcanivorax</taxon>
    </lineage>
</organism>
<gene>
    <name evidence="10" type="ORF">S7S_15365</name>
</gene>
<dbReference type="NCBIfam" id="TIGR01667">
    <property type="entry name" value="YCCS_YHFK"/>
    <property type="match status" value="1"/>
</dbReference>
<feature type="domain" description="Integral membrane bound transporter" evidence="9">
    <location>
        <begin position="417"/>
        <end position="535"/>
    </location>
</feature>
<dbReference type="Proteomes" id="UP000006764">
    <property type="component" value="Chromosome"/>
</dbReference>